<feature type="transmembrane region" description="Helical" evidence="5">
    <location>
        <begin position="119"/>
        <end position="137"/>
    </location>
</feature>
<keyword evidence="8" id="KW-1185">Reference proteome</keyword>
<accession>A0ABX5QL00</accession>
<keyword evidence="2 5" id="KW-0812">Transmembrane</keyword>
<proteinExistence type="predicted"/>
<evidence type="ECO:0000256" key="1">
    <source>
        <dbReference type="ARBA" id="ARBA00004141"/>
    </source>
</evidence>
<dbReference type="InterPro" id="IPR058533">
    <property type="entry name" value="Cation_efflux_TM"/>
</dbReference>
<reference evidence="7 8" key="1">
    <citation type="journal article" date="2019" name="Syst. Appl. Microbiol.">
        <title>Oenococcus sicerae sp. nov., isolated from French cider.</title>
        <authorList>
            <person name="Cousin F.J."/>
            <person name="Le Guellec R."/>
            <person name="Chagnot C."/>
            <person name="Goux D."/>
            <person name="Dalmasso M."/>
            <person name="Laplace J.M."/>
            <person name="Cretenet M."/>
        </authorList>
    </citation>
    <scope>NUCLEOTIDE SEQUENCE [LARGE SCALE GENOMIC DNA]</scope>
    <source>
        <strain evidence="7 8">UCMA 15228</strain>
    </source>
</reference>
<evidence type="ECO:0000256" key="5">
    <source>
        <dbReference type="SAM" id="Phobius"/>
    </source>
</evidence>
<feature type="transmembrane region" description="Helical" evidence="5">
    <location>
        <begin position="12"/>
        <end position="30"/>
    </location>
</feature>
<feature type="transmembrane region" description="Helical" evidence="5">
    <location>
        <begin position="36"/>
        <end position="57"/>
    </location>
</feature>
<evidence type="ECO:0000256" key="2">
    <source>
        <dbReference type="ARBA" id="ARBA00022692"/>
    </source>
</evidence>
<feature type="domain" description="Cation efflux protein transmembrane" evidence="6">
    <location>
        <begin position="12"/>
        <end position="215"/>
    </location>
</feature>
<gene>
    <name evidence="7" type="ORF">DLJ48_02040</name>
</gene>
<dbReference type="SUPFAM" id="SSF161111">
    <property type="entry name" value="Cation efflux protein transmembrane domain-like"/>
    <property type="match status" value="1"/>
</dbReference>
<evidence type="ECO:0000313" key="8">
    <source>
        <dbReference type="Proteomes" id="UP000286907"/>
    </source>
</evidence>
<evidence type="ECO:0000259" key="6">
    <source>
        <dbReference type="Pfam" id="PF01545"/>
    </source>
</evidence>
<evidence type="ECO:0000313" key="7">
    <source>
        <dbReference type="EMBL" id="QAS69387.1"/>
    </source>
</evidence>
<dbReference type="Gene3D" id="1.20.1510.10">
    <property type="entry name" value="Cation efflux protein transmembrane domain"/>
    <property type="match status" value="1"/>
</dbReference>
<comment type="subcellular location">
    <subcellularLocation>
        <location evidence="1">Membrane</location>
        <topology evidence="1">Multi-pass membrane protein</topology>
    </subcellularLocation>
</comment>
<name>A0ABX5QL00_9LACO</name>
<dbReference type="Pfam" id="PF01545">
    <property type="entry name" value="Cation_efflux"/>
    <property type="match status" value="1"/>
</dbReference>
<feature type="transmembrane region" description="Helical" evidence="5">
    <location>
        <begin position="158"/>
        <end position="178"/>
    </location>
</feature>
<dbReference type="InterPro" id="IPR027469">
    <property type="entry name" value="Cation_efflux_TMD_sf"/>
</dbReference>
<protein>
    <submittedName>
        <fullName evidence="7">Cation transporter</fullName>
    </submittedName>
</protein>
<keyword evidence="3 5" id="KW-1133">Transmembrane helix</keyword>
<sequence>MQQKAIEQHTLMAGILANLFMGAAGMAAYYTSQIEALFVDAYFTVISLVSGLVAISISKLSTKVSKRFPNGLFILEPIFSLVQSLLTIVLLVSALATVSWNAYKYFAYGQGKIMDVGPIIPYEIIMLLLSFSLSAYYNQQNKKINESSTMLLAETKGTLIDGIMSTGIALAALTILFINKESIFNFLRYTGDFFITFSLVLLTIRMPLQIIKRTFIEISGGTISNRHIQKIIENCLHKHLHGTLALSKCSIYKVGMSLRVDVLLNSKSVCINKKELSAAKDIILIELKKQFEYIHVAFYLD</sequence>
<keyword evidence="4 5" id="KW-0472">Membrane</keyword>
<dbReference type="Proteomes" id="UP000286907">
    <property type="component" value="Chromosome"/>
</dbReference>
<evidence type="ECO:0000256" key="3">
    <source>
        <dbReference type="ARBA" id="ARBA00022989"/>
    </source>
</evidence>
<feature type="transmembrane region" description="Helical" evidence="5">
    <location>
        <begin position="78"/>
        <end position="99"/>
    </location>
</feature>
<feature type="transmembrane region" description="Helical" evidence="5">
    <location>
        <begin position="184"/>
        <end position="204"/>
    </location>
</feature>
<evidence type="ECO:0000256" key="4">
    <source>
        <dbReference type="ARBA" id="ARBA00023136"/>
    </source>
</evidence>
<dbReference type="EMBL" id="CP029684">
    <property type="protein sequence ID" value="QAS69387.1"/>
    <property type="molecule type" value="Genomic_DNA"/>
</dbReference>
<organism evidence="7 8">
    <name type="scientific">Oenococcus sicerae</name>
    <dbReference type="NCBI Taxonomy" id="2203724"/>
    <lineage>
        <taxon>Bacteria</taxon>
        <taxon>Bacillati</taxon>
        <taxon>Bacillota</taxon>
        <taxon>Bacilli</taxon>
        <taxon>Lactobacillales</taxon>
        <taxon>Lactobacillaceae</taxon>
        <taxon>Oenococcus</taxon>
    </lineage>
</organism>